<dbReference type="AlphaFoldDB" id="A0A183GGD7"/>
<name>A0A183GGD7_HELPZ</name>
<dbReference type="InterPro" id="IPR000477">
    <property type="entry name" value="RT_dom"/>
</dbReference>
<evidence type="ECO:0000313" key="4">
    <source>
        <dbReference type="WBParaSite" id="HPBE_0002152601-mRNA-1"/>
    </source>
</evidence>
<sequence>MDSISRDLQMAAPWKLLYADDVILVCEDKNELERQVQAWCDRLPLFGFKLNAKKKEYLTTDVNEHGSTKIG</sequence>
<keyword evidence="3" id="KW-1185">Reference proteome</keyword>
<dbReference type="PROSITE" id="PS50878">
    <property type="entry name" value="RT_POL"/>
    <property type="match status" value="1"/>
</dbReference>
<dbReference type="EMBL" id="UZAH01033088">
    <property type="protein sequence ID" value="VDP26173.1"/>
    <property type="molecule type" value="Genomic_DNA"/>
</dbReference>
<protein>
    <submittedName>
        <fullName evidence="4">Reverse transcriptase domain-containing protein</fullName>
    </submittedName>
</protein>
<reference evidence="4" key="2">
    <citation type="submission" date="2019-09" db="UniProtKB">
        <authorList>
            <consortium name="WormBaseParasite"/>
        </authorList>
    </citation>
    <scope>IDENTIFICATION</scope>
</reference>
<accession>A0A3P8FV94</accession>
<proteinExistence type="predicted"/>
<dbReference type="OrthoDB" id="5849210at2759"/>
<feature type="domain" description="Reverse transcriptase" evidence="1">
    <location>
        <begin position="1"/>
        <end position="71"/>
    </location>
</feature>
<gene>
    <name evidence="2" type="ORF">HPBE_LOCUS21525</name>
</gene>
<evidence type="ECO:0000313" key="3">
    <source>
        <dbReference type="Proteomes" id="UP000050761"/>
    </source>
</evidence>
<reference evidence="2 3" key="1">
    <citation type="submission" date="2018-11" db="EMBL/GenBank/DDBJ databases">
        <authorList>
            <consortium name="Pathogen Informatics"/>
        </authorList>
    </citation>
    <scope>NUCLEOTIDE SEQUENCE [LARGE SCALE GENOMIC DNA]</scope>
</reference>
<dbReference type="Proteomes" id="UP000050761">
    <property type="component" value="Unassembled WGS sequence"/>
</dbReference>
<organism evidence="3 4">
    <name type="scientific">Heligmosomoides polygyrus</name>
    <name type="common">Parasitic roundworm</name>
    <dbReference type="NCBI Taxonomy" id="6339"/>
    <lineage>
        <taxon>Eukaryota</taxon>
        <taxon>Metazoa</taxon>
        <taxon>Ecdysozoa</taxon>
        <taxon>Nematoda</taxon>
        <taxon>Chromadorea</taxon>
        <taxon>Rhabditida</taxon>
        <taxon>Rhabditina</taxon>
        <taxon>Rhabditomorpha</taxon>
        <taxon>Strongyloidea</taxon>
        <taxon>Heligmosomidae</taxon>
        <taxon>Heligmosomoides</taxon>
    </lineage>
</organism>
<evidence type="ECO:0000259" key="1">
    <source>
        <dbReference type="PROSITE" id="PS50878"/>
    </source>
</evidence>
<accession>A0A183GGD7</accession>
<dbReference type="InterPro" id="IPR043128">
    <property type="entry name" value="Rev_trsase/Diguanyl_cyclase"/>
</dbReference>
<dbReference type="Gene3D" id="3.30.70.270">
    <property type="match status" value="1"/>
</dbReference>
<dbReference type="WBParaSite" id="HPBE_0002152601-mRNA-1">
    <property type="protein sequence ID" value="HPBE_0002152601-mRNA-1"/>
    <property type="gene ID" value="HPBE_0002152601"/>
</dbReference>
<evidence type="ECO:0000313" key="2">
    <source>
        <dbReference type="EMBL" id="VDP26173.1"/>
    </source>
</evidence>